<evidence type="ECO:0000313" key="8">
    <source>
        <dbReference type="EMBL" id="RJT89343.1"/>
    </source>
</evidence>
<dbReference type="AlphaFoldDB" id="A0A3A5MQT2"/>
<reference evidence="8 9" key="1">
    <citation type="submission" date="2018-09" db="EMBL/GenBank/DDBJ databases">
        <title>Novel species of Cryobacterium.</title>
        <authorList>
            <person name="Liu Q."/>
            <person name="Xin Y.-H."/>
        </authorList>
    </citation>
    <scope>NUCLEOTIDE SEQUENCE [LARGE SCALE GENOMIC DNA]</scope>
    <source>
        <strain evidence="8 9">Hh39</strain>
    </source>
</reference>
<feature type="domain" description="Stealth protein CR3 conserved region 3" evidence="6">
    <location>
        <begin position="472"/>
        <end position="518"/>
    </location>
</feature>
<feature type="region of interest" description="Disordered" evidence="4">
    <location>
        <begin position="1"/>
        <end position="28"/>
    </location>
</feature>
<evidence type="ECO:0000256" key="2">
    <source>
        <dbReference type="ARBA" id="ARBA00022679"/>
    </source>
</evidence>
<dbReference type="InterPro" id="IPR031357">
    <property type="entry name" value="Stealth_CR3"/>
</dbReference>
<dbReference type="Pfam" id="PF11380">
    <property type="entry name" value="Stealth_CR2"/>
    <property type="match status" value="1"/>
</dbReference>
<evidence type="ECO:0000256" key="1">
    <source>
        <dbReference type="ARBA" id="ARBA00007583"/>
    </source>
</evidence>
<protein>
    <submittedName>
        <fullName evidence="8">Sugar phosphotransferase</fullName>
    </submittedName>
</protein>
<evidence type="ECO:0000259" key="6">
    <source>
        <dbReference type="Pfam" id="PF17102"/>
    </source>
</evidence>
<dbReference type="InterPro" id="IPR021520">
    <property type="entry name" value="Stealth_CR2"/>
</dbReference>
<organism evidence="8 9">
    <name type="scientific">Cryobacterium melibiosiphilum</name>
    <dbReference type="NCBI Taxonomy" id="995039"/>
    <lineage>
        <taxon>Bacteria</taxon>
        <taxon>Bacillati</taxon>
        <taxon>Actinomycetota</taxon>
        <taxon>Actinomycetes</taxon>
        <taxon>Micrococcales</taxon>
        <taxon>Microbacteriaceae</taxon>
        <taxon>Cryobacterium</taxon>
    </lineage>
</organism>
<dbReference type="InterPro" id="IPR047141">
    <property type="entry name" value="Stealth"/>
</dbReference>
<evidence type="ECO:0000259" key="5">
    <source>
        <dbReference type="Pfam" id="PF11380"/>
    </source>
</evidence>
<comment type="similarity">
    <text evidence="1">Belongs to the stealth family.</text>
</comment>
<accession>A0A3A5MQT2</accession>
<gene>
    <name evidence="8" type="ORF">D6T64_07185</name>
</gene>
<dbReference type="Proteomes" id="UP000272015">
    <property type="component" value="Unassembled WGS sequence"/>
</dbReference>
<dbReference type="PANTHER" id="PTHR24045:SF0">
    <property type="entry name" value="N-ACETYLGLUCOSAMINE-1-PHOSPHOTRANSFERASE SUBUNITS ALPHA_BETA"/>
    <property type="match status" value="1"/>
</dbReference>
<dbReference type="GO" id="GO:0016772">
    <property type="term" value="F:transferase activity, transferring phosphorus-containing groups"/>
    <property type="evidence" value="ECO:0007669"/>
    <property type="project" value="InterPro"/>
</dbReference>
<dbReference type="OrthoDB" id="9776077at2"/>
<feature type="domain" description="Stealth protein CR2 conserved region 2" evidence="5">
    <location>
        <begin position="322"/>
        <end position="426"/>
    </location>
</feature>
<dbReference type="Pfam" id="PF17103">
    <property type="entry name" value="Stealth_CR4"/>
    <property type="match status" value="1"/>
</dbReference>
<evidence type="ECO:0000313" key="9">
    <source>
        <dbReference type="Proteomes" id="UP000272015"/>
    </source>
</evidence>
<feature type="domain" description="Stealth protein CR4 conserved region 4" evidence="7">
    <location>
        <begin position="548"/>
        <end position="597"/>
    </location>
</feature>
<dbReference type="Pfam" id="PF17102">
    <property type="entry name" value="Stealth_CR3"/>
    <property type="match status" value="1"/>
</dbReference>
<dbReference type="GO" id="GO:0000271">
    <property type="term" value="P:polysaccharide biosynthetic process"/>
    <property type="evidence" value="ECO:0007669"/>
    <property type="project" value="UniProtKB-KW"/>
</dbReference>
<evidence type="ECO:0000256" key="3">
    <source>
        <dbReference type="ARBA" id="ARBA00023169"/>
    </source>
</evidence>
<evidence type="ECO:0000256" key="4">
    <source>
        <dbReference type="SAM" id="MobiDB-lite"/>
    </source>
</evidence>
<keyword evidence="2 8" id="KW-0808">Transferase</keyword>
<feature type="compositionally biased region" description="Low complexity" evidence="4">
    <location>
        <begin position="15"/>
        <end position="28"/>
    </location>
</feature>
<name>A0A3A5MQT2_9MICO</name>
<sequence>MATLDRPNAEPDAQTSANSPTVTTDTTSTIDTADLDNVDIADSAYSFSYDIAPDVVAAAIGEDFTDEVSLDSGLIPTLPLSPEPELVLVTPDARTRRFDREDLVVRKGEIALINGHFTPHESMVKDLLAVHDALTNAGIDFLLVRGDHNRPVIAVDRKRRKQLTRVLAAAFANEPFYAKPVDGPPAPPFLLADGELSTHKKASVFRVYRPRIEPIGRLRYGAQTAFQFELWRFGEEEIIAPVENALMRTRLPRSEARETTIELYGRTWLTLQNMFDDLASDVSFDIDLVFSWVDGTSSDFQIERAKRMQDYVVGDGDDSDARFRQIDELKYALRSVYMFAPWIRRIFIATDSPAPIWLADHPRVTIMRSEDFFADPTVLPTHNSHAVESQLHNIPGLAEHFLYSNDDMFFGRPVGPELFFSPGGVTKFVEARTRIGLGENDPTRSGFENAARVNRALLRGRFGKVTTRHLEHTPAPMRKSVMRELEGVFPEDFARTAASRFRSATDISVTNSLYHYYGLMTGHAVAQTQVRSLYVETTLKAALRQMNRLRKRRDQDMFCLNDGSNPEISDEVRRAAVTEFLELYFPIVAPWERAGAATSAEPGSAWSLAALAMQAEYPTAQYPTAPLPTAR</sequence>
<evidence type="ECO:0000259" key="7">
    <source>
        <dbReference type="Pfam" id="PF17103"/>
    </source>
</evidence>
<keyword evidence="3" id="KW-0270">Exopolysaccharide synthesis</keyword>
<dbReference type="PANTHER" id="PTHR24045">
    <property type="match status" value="1"/>
</dbReference>
<proteinExistence type="inferred from homology"/>
<dbReference type="RefSeq" id="WP_119973649.1">
    <property type="nucleotide sequence ID" value="NZ_JBHSQA010000001.1"/>
</dbReference>
<comment type="caution">
    <text evidence="8">The sequence shown here is derived from an EMBL/GenBank/DDBJ whole genome shotgun (WGS) entry which is preliminary data.</text>
</comment>
<dbReference type="EMBL" id="QZVS01000074">
    <property type="protein sequence ID" value="RJT89343.1"/>
    <property type="molecule type" value="Genomic_DNA"/>
</dbReference>
<dbReference type="InterPro" id="IPR031356">
    <property type="entry name" value="Stealth_CR4"/>
</dbReference>
<keyword evidence="9" id="KW-1185">Reference proteome</keyword>